<reference evidence="3" key="1">
    <citation type="journal article" date="2010" name="Genome Biol.">
        <title>Genome sequence of the necrotrophic plant pathogen Pythium ultimum reveals original pathogenicity mechanisms and effector repertoire.</title>
        <authorList>
            <person name="Levesque C.A."/>
            <person name="Brouwer H."/>
            <person name="Cano L."/>
            <person name="Hamilton J.P."/>
            <person name="Holt C."/>
            <person name="Huitema E."/>
            <person name="Raffaele S."/>
            <person name="Robideau G.P."/>
            <person name="Thines M."/>
            <person name="Win J."/>
            <person name="Zerillo M.M."/>
            <person name="Beakes G.W."/>
            <person name="Boore J.L."/>
            <person name="Busam D."/>
            <person name="Dumas B."/>
            <person name="Ferriera S."/>
            <person name="Fuerstenberg S.I."/>
            <person name="Gachon C.M."/>
            <person name="Gaulin E."/>
            <person name="Govers F."/>
            <person name="Grenville-Briggs L."/>
            <person name="Horner N."/>
            <person name="Hostetler J."/>
            <person name="Jiang R.H."/>
            <person name="Johnson J."/>
            <person name="Krajaejun T."/>
            <person name="Lin H."/>
            <person name="Meijer H.J."/>
            <person name="Moore B."/>
            <person name="Morris P."/>
            <person name="Phuntmart V."/>
            <person name="Puiu D."/>
            <person name="Shetty J."/>
            <person name="Stajich J.E."/>
            <person name="Tripathy S."/>
            <person name="Wawra S."/>
            <person name="van West P."/>
            <person name="Whitty B.R."/>
            <person name="Coutinho P.M."/>
            <person name="Henrissat B."/>
            <person name="Martin F."/>
            <person name="Thomas P.D."/>
            <person name="Tyler B.M."/>
            <person name="De Vries R.P."/>
            <person name="Kamoun S."/>
            <person name="Yandell M."/>
            <person name="Tisserat N."/>
            <person name="Buell C.R."/>
        </authorList>
    </citation>
    <scope>NUCLEOTIDE SEQUENCE</scope>
    <source>
        <strain evidence="3">DAOM:BR144</strain>
    </source>
</reference>
<reference evidence="3" key="2">
    <citation type="submission" date="2010-04" db="EMBL/GenBank/DDBJ databases">
        <authorList>
            <person name="Buell R."/>
            <person name="Hamilton J."/>
            <person name="Hostetler J."/>
        </authorList>
    </citation>
    <scope>NUCLEOTIDE SEQUENCE [LARGE SCALE GENOMIC DNA]</scope>
    <source>
        <strain evidence="3">DAOM:BR144</strain>
    </source>
</reference>
<evidence type="ECO:0000256" key="1">
    <source>
        <dbReference type="SAM" id="MobiDB-lite"/>
    </source>
</evidence>
<sequence length="114" mass="12762">MLAWKLKEETTNGGNKKVKQENAADISESVRFKAEEEDDEEDNVGSPRATNATRLPKSPWSPTAMKQKKSPSSTGKAVKKEKKTVKVKTAVTKPQDVKKPRSAYVLFSIEKRKE</sequence>
<dbReference type="EMBL" id="GL376631">
    <property type="status" value="NOT_ANNOTATED_CDS"/>
    <property type="molecule type" value="Genomic_DNA"/>
</dbReference>
<dbReference type="AlphaFoldDB" id="K3WIC7"/>
<feature type="compositionally biased region" description="Basic residues" evidence="1">
    <location>
        <begin position="77"/>
        <end position="86"/>
    </location>
</feature>
<protein>
    <recommendedName>
        <fullName evidence="4">HMG box domain-containing protein</fullName>
    </recommendedName>
</protein>
<dbReference type="HOGENOM" id="CLU_2127685_0_0_1"/>
<dbReference type="InParanoid" id="K3WIC7"/>
<dbReference type="VEuPathDB" id="FungiDB:PYU1_G004708"/>
<feature type="compositionally biased region" description="Basic and acidic residues" evidence="1">
    <location>
        <begin position="18"/>
        <end position="34"/>
    </location>
</feature>
<feature type="compositionally biased region" description="Basic and acidic residues" evidence="1">
    <location>
        <begin position="1"/>
        <end position="10"/>
    </location>
</feature>
<dbReference type="EnsemblProtists" id="PYU1_T004719">
    <property type="protein sequence ID" value="PYU1_T004719"/>
    <property type="gene ID" value="PYU1_G004708"/>
</dbReference>
<feature type="region of interest" description="Disordered" evidence="1">
    <location>
        <begin position="1"/>
        <end position="97"/>
    </location>
</feature>
<evidence type="ECO:0000313" key="3">
    <source>
        <dbReference type="Proteomes" id="UP000019132"/>
    </source>
</evidence>
<dbReference type="Proteomes" id="UP000019132">
    <property type="component" value="Unassembled WGS sequence"/>
</dbReference>
<proteinExistence type="predicted"/>
<evidence type="ECO:0000313" key="2">
    <source>
        <dbReference type="EnsemblProtists" id="PYU1_T004719"/>
    </source>
</evidence>
<organism evidence="2 3">
    <name type="scientific">Globisporangium ultimum (strain ATCC 200006 / CBS 805.95 / DAOM BR144)</name>
    <name type="common">Pythium ultimum</name>
    <dbReference type="NCBI Taxonomy" id="431595"/>
    <lineage>
        <taxon>Eukaryota</taxon>
        <taxon>Sar</taxon>
        <taxon>Stramenopiles</taxon>
        <taxon>Oomycota</taxon>
        <taxon>Peronosporomycetes</taxon>
        <taxon>Pythiales</taxon>
        <taxon>Pythiaceae</taxon>
        <taxon>Globisporangium</taxon>
    </lineage>
</organism>
<evidence type="ECO:0008006" key="4">
    <source>
        <dbReference type="Google" id="ProtNLM"/>
    </source>
</evidence>
<accession>K3WIC7</accession>
<name>K3WIC7_GLOUD</name>
<dbReference type="STRING" id="431595.K3WIC7"/>
<reference evidence="2" key="3">
    <citation type="submission" date="2015-02" db="UniProtKB">
        <authorList>
            <consortium name="EnsemblProtists"/>
        </authorList>
    </citation>
    <scope>IDENTIFICATION</scope>
    <source>
        <strain evidence="2">DAOM BR144</strain>
    </source>
</reference>
<keyword evidence="3" id="KW-1185">Reference proteome</keyword>